<proteinExistence type="predicted"/>
<feature type="region of interest" description="Disordered" evidence="1">
    <location>
        <begin position="1"/>
        <end position="41"/>
    </location>
</feature>
<accession>A0A834IAJ5</accession>
<gene>
    <name evidence="2" type="ORF">GWI33_010871</name>
</gene>
<evidence type="ECO:0000256" key="1">
    <source>
        <dbReference type="SAM" id="MobiDB-lite"/>
    </source>
</evidence>
<dbReference type="Proteomes" id="UP000625711">
    <property type="component" value="Unassembled WGS sequence"/>
</dbReference>
<protein>
    <submittedName>
        <fullName evidence="2">Uncharacterized protein</fullName>
    </submittedName>
</protein>
<feature type="compositionally biased region" description="Basic and acidic residues" evidence="1">
    <location>
        <begin position="10"/>
        <end position="31"/>
    </location>
</feature>
<reference evidence="2" key="1">
    <citation type="submission" date="2020-08" db="EMBL/GenBank/DDBJ databases">
        <title>Genome sequencing and assembly of the red palm weevil Rhynchophorus ferrugineus.</title>
        <authorList>
            <person name="Dias G.B."/>
            <person name="Bergman C.M."/>
            <person name="Manee M."/>
        </authorList>
    </citation>
    <scope>NUCLEOTIDE SEQUENCE</scope>
    <source>
        <strain evidence="2">AA-2017</strain>
        <tissue evidence="2">Whole larva</tissue>
    </source>
</reference>
<dbReference type="EMBL" id="JAACXV010008250">
    <property type="protein sequence ID" value="KAF7276154.1"/>
    <property type="molecule type" value="Genomic_DNA"/>
</dbReference>
<name>A0A834IAJ5_RHYFE</name>
<keyword evidence="3" id="KW-1185">Reference proteome</keyword>
<comment type="caution">
    <text evidence="2">The sequence shown here is derived from an EMBL/GenBank/DDBJ whole genome shotgun (WGS) entry which is preliminary data.</text>
</comment>
<dbReference type="AlphaFoldDB" id="A0A834IAJ5"/>
<evidence type="ECO:0000313" key="3">
    <source>
        <dbReference type="Proteomes" id="UP000625711"/>
    </source>
</evidence>
<evidence type="ECO:0000313" key="2">
    <source>
        <dbReference type="EMBL" id="KAF7276154.1"/>
    </source>
</evidence>
<organism evidence="2 3">
    <name type="scientific">Rhynchophorus ferrugineus</name>
    <name type="common">Red palm weevil</name>
    <name type="synonym">Curculio ferrugineus</name>
    <dbReference type="NCBI Taxonomy" id="354439"/>
    <lineage>
        <taxon>Eukaryota</taxon>
        <taxon>Metazoa</taxon>
        <taxon>Ecdysozoa</taxon>
        <taxon>Arthropoda</taxon>
        <taxon>Hexapoda</taxon>
        <taxon>Insecta</taxon>
        <taxon>Pterygota</taxon>
        <taxon>Neoptera</taxon>
        <taxon>Endopterygota</taxon>
        <taxon>Coleoptera</taxon>
        <taxon>Polyphaga</taxon>
        <taxon>Cucujiformia</taxon>
        <taxon>Curculionidae</taxon>
        <taxon>Dryophthorinae</taxon>
        <taxon>Rhynchophorus</taxon>
    </lineage>
</organism>
<sequence length="73" mass="7976">MTTSAGGRARGGDHEERRGRQSICSRDKTNEAAEINTPPANDPLTTLISRFIAIRDSRPRAELLVNGRKATTL</sequence>